<evidence type="ECO:0000313" key="3">
    <source>
        <dbReference type="Proteomes" id="UP000049077"/>
    </source>
</evidence>
<dbReference type="EMBL" id="CCJX01000166">
    <property type="protein sequence ID" value="CDT67603.1"/>
    <property type="molecule type" value="Genomic_DNA"/>
</dbReference>
<keyword evidence="3" id="KW-1185">Reference proteome</keyword>
<proteinExistence type="predicted"/>
<dbReference type="EMBL" id="CCJV01000083">
    <property type="protein sequence ID" value="CDT31949.1"/>
    <property type="molecule type" value="Genomic_DNA"/>
</dbReference>
<dbReference type="Proteomes" id="UP000049077">
    <property type="component" value="Unassembled WGS sequence"/>
</dbReference>
<protein>
    <submittedName>
        <fullName evidence="1">Uncharacterized protein</fullName>
    </submittedName>
</protein>
<comment type="caution">
    <text evidence="1">The sequence shown here is derived from an EMBL/GenBank/DDBJ whole genome shotgun (WGS) entry which is preliminary data.</text>
</comment>
<accession>A0A822MZ86</accession>
<dbReference type="AlphaFoldDB" id="A0A822MZ86"/>
<evidence type="ECO:0000313" key="2">
    <source>
        <dbReference type="EMBL" id="CDT67603.1"/>
    </source>
</evidence>
<dbReference type="Proteomes" id="UP000049495">
    <property type="component" value="Unassembled WGS sequence"/>
</dbReference>
<evidence type="ECO:0000313" key="1">
    <source>
        <dbReference type="EMBL" id="CDT31949.1"/>
    </source>
</evidence>
<reference evidence="4" key="2">
    <citation type="submission" date="2014-06" db="EMBL/GenBank/DDBJ databases">
        <authorList>
            <person name="Le Roux Frederique"/>
        </authorList>
    </citation>
    <scope>NUCLEOTIDE SEQUENCE [LARGE SCALE GENOMIC DNA]</scope>
    <source>
        <strain evidence="4">J5-5</strain>
    </source>
</reference>
<gene>
    <name evidence="2" type="ORF">VCR4J5_780143</name>
    <name evidence="1" type="ORF">VCR5J5_240262</name>
</gene>
<evidence type="ECO:0000313" key="4">
    <source>
        <dbReference type="Proteomes" id="UP000049495"/>
    </source>
</evidence>
<name>A0A822MZ86_9VIBR</name>
<organism evidence="1 4">
    <name type="scientific">Vibrio crassostreae</name>
    <dbReference type="NCBI Taxonomy" id="246167"/>
    <lineage>
        <taxon>Bacteria</taxon>
        <taxon>Pseudomonadati</taxon>
        <taxon>Pseudomonadota</taxon>
        <taxon>Gammaproteobacteria</taxon>
        <taxon>Vibrionales</taxon>
        <taxon>Vibrionaceae</taxon>
        <taxon>Vibrio</taxon>
    </lineage>
</organism>
<reference evidence="1 3" key="1">
    <citation type="submission" date="2014-06" db="EMBL/GenBank/DDBJ databases">
        <authorList>
            <person name="Le Roux F."/>
        </authorList>
    </citation>
    <scope>NUCLEOTIDE SEQUENCE</scope>
    <source>
        <strain evidence="2 3">J5-4</strain>
        <strain evidence="1">J5-5</strain>
    </source>
</reference>
<sequence length="49" mass="5975">MVTGLKQEFLAVVHTYWLKNIKRWDGQPEWMAKWYPLSLLNLYEPKVPR</sequence>